<organism evidence="22 23">
    <name type="scientific">Grimontia celer</name>
    <dbReference type="NCBI Taxonomy" id="1796497"/>
    <lineage>
        <taxon>Bacteria</taxon>
        <taxon>Pseudomonadati</taxon>
        <taxon>Pseudomonadota</taxon>
        <taxon>Gammaproteobacteria</taxon>
        <taxon>Vibrionales</taxon>
        <taxon>Vibrionaceae</taxon>
        <taxon>Grimontia</taxon>
    </lineage>
</organism>
<comment type="subunit">
    <text evidence="17">Homotetramer.</text>
</comment>
<dbReference type="OrthoDB" id="9806925at2"/>
<comment type="function">
    <text evidence="17">Catalyzes the dehydration of the S-form of NAD(P)HX at the expense of ADP, which is converted to AMP. Together with NAD(P)HX epimerase, which catalyzes the epimerization of the S- and R-forms, the enzyme allows the repair of both epimers of NAD(P)HX, a damaged form of NAD(P)H that is a result of enzymatic or heat-dependent hydration.</text>
</comment>
<evidence type="ECO:0000256" key="7">
    <source>
        <dbReference type="ARBA" id="ARBA00022840"/>
    </source>
</evidence>
<feature type="domain" description="YjeF C-terminal" evidence="20">
    <location>
        <begin position="226"/>
        <end position="495"/>
    </location>
</feature>
<dbReference type="PROSITE" id="PS51383">
    <property type="entry name" value="YJEF_C_3"/>
    <property type="match status" value="1"/>
</dbReference>
<evidence type="ECO:0000256" key="3">
    <source>
        <dbReference type="ARBA" id="ARBA00006001"/>
    </source>
</evidence>
<evidence type="ECO:0000256" key="5">
    <source>
        <dbReference type="ARBA" id="ARBA00022723"/>
    </source>
</evidence>
<dbReference type="HAMAP" id="MF_01966">
    <property type="entry name" value="NADHX_epimerase"/>
    <property type="match status" value="1"/>
</dbReference>
<evidence type="ECO:0000256" key="9">
    <source>
        <dbReference type="ARBA" id="ARBA00022958"/>
    </source>
</evidence>
<dbReference type="GO" id="GO:0052855">
    <property type="term" value="F:ADP-dependent NAD(P)H-hydrate dehydratase activity"/>
    <property type="evidence" value="ECO:0007669"/>
    <property type="project" value="UniProtKB-UniRule"/>
</dbReference>
<reference evidence="23" key="1">
    <citation type="submission" date="2016-02" db="EMBL/GenBank/DDBJ databases">
        <authorList>
            <person name="Rodrigo-Torres Lidia"/>
            <person name="Arahal R.David."/>
        </authorList>
    </citation>
    <scope>NUCLEOTIDE SEQUENCE [LARGE SCALE GENOMIC DNA]</scope>
    <source>
        <strain evidence="23">CECT 9029</strain>
    </source>
</reference>
<comment type="similarity">
    <text evidence="18">Belongs to the NnrE/AIBP family.</text>
</comment>
<protein>
    <recommendedName>
        <fullName evidence="19">Bifunctional NAD(P)H-hydrate repair enzyme</fullName>
    </recommendedName>
    <alternativeName>
        <fullName evidence="19">Nicotinamide nucleotide repair protein</fullName>
    </alternativeName>
    <domain>
        <recommendedName>
            <fullName evidence="19">ADP-dependent (S)-NAD(P)H-hydrate dehydratase</fullName>
            <ecNumber evidence="19">4.2.1.136</ecNumber>
        </recommendedName>
        <alternativeName>
            <fullName evidence="19">ADP-dependent NAD(P)HX dehydratase</fullName>
        </alternativeName>
    </domain>
    <domain>
        <recommendedName>
            <fullName evidence="19">NAD(P)H-hydrate epimerase</fullName>
            <ecNumber evidence="19">5.1.99.6</ecNumber>
        </recommendedName>
    </domain>
</protein>
<dbReference type="STRING" id="1796497.GCE9029_04273"/>
<dbReference type="InterPro" id="IPR029056">
    <property type="entry name" value="Ribokinase-like"/>
</dbReference>
<comment type="cofactor">
    <cofactor evidence="18 19">
        <name>K(+)</name>
        <dbReference type="ChEBI" id="CHEBI:29103"/>
    </cofactor>
    <text evidence="18 19">Binds 1 potassium ion per subunit.</text>
</comment>
<feature type="binding site" evidence="18">
    <location>
        <begin position="130"/>
        <end position="136"/>
    </location>
    <ligand>
        <name>(6S)-NADPHX</name>
        <dbReference type="ChEBI" id="CHEBI:64076"/>
    </ligand>
</feature>
<dbReference type="HAMAP" id="MF_01965">
    <property type="entry name" value="NADHX_dehydratase"/>
    <property type="match status" value="1"/>
</dbReference>
<comment type="cofactor">
    <cofactor evidence="17">
        <name>Mg(2+)</name>
        <dbReference type="ChEBI" id="CHEBI:18420"/>
    </cofactor>
</comment>
<dbReference type="PROSITE" id="PS01050">
    <property type="entry name" value="YJEF_C_2"/>
    <property type="match status" value="1"/>
</dbReference>
<evidence type="ECO:0000256" key="4">
    <source>
        <dbReference type="ARBA" id="ARBA00009524"/>
    </source>
</evidence>
<keyword evidence="9 18" id="KW-0630">Potassium</keyword>
<dbReference type="InterPro" id="IPR030677">
    <property type="entry name" value="Nnr"/>
</dbReference>
<feature type="binding site" evidence="17">
    <location>
        <position position="371"/>
    </location>
    <ligand>
        <name>(6S)-NADPHX</name>
        <dbReference type="ChEBI" id="CHEBI:64076"/>
    </ligand>
</feature>
<dbReference type="Gene3D" id="3.40.50.10260">
    <property type="entry name" value="YjeF N-terminal domain"/>
    <property type="match status" value="1"/>
</dbReference>
<feature type="binding site" evidence="18">
    <location>
        <position position="162"/>
    </location>
    <ligand>
        <name>K(+)</name>
        <dbReference type="ChEBI" id="CHEBI:29103"/>
    </ligand>
</feature>
<comment type="catalytic activity">
    <reaction evidence="16 17 19">
        <text>(6S)-NADPHX + ADP = AMP + phosphate + NADPH + H(+)</text>
        <dbReference type="Rhea" id="RHEA:32235"/>
        <dbReference type="ChEBI" id="CHEBI:15378"/>
        <dbReference type="ChEBI" id="CHEBI:43474"/>
        <dbReference type="ChEBI" id="CHEBI:57783"/>
        <dbReference type="ChEBI" id="CHEBI:64076"/>
        <dbReference type="ChEBI" id="CHEBI:456215"/>
        <dbReference type="ChEBI" id="CHEBI:456216"/>
        <dbReference type="EC" id="4.2.1.136"/>
    </reaction>
</comment>
<accession>A0A128FBM7</accession>
<dbReference type="InterPro" id="IPR017953">
    <property type="entry name" value="Carbohydrate_kinase_pred_CS"/>
</dbReference>
<evidence type="ECO:0000256" key="14">
    <source>
        <dbReference type="ARBA" id="ARBA00025153"/>
    </source>
</evidence>
<feature type="binding site" evidence="18">
    <location>
        <position position="141"/>
    </location>
    <ligand>
        <name>(6S)-NADPHX</name>
        <dbReference type="ChEBI" id="CHEBI:64076"/>
    </ligand>
</feature>
<dbReference type="NCBIfam" id="TIGR00197">
    <property type="entry name" value="yjeF_nterm"/>
    <property type="match status" value="1"/>
</dbReference>
<evidence type="ECO:0000256" key="12">
    <source>
        <dbReference type="ARBA" id="ARBA00023239"/>
    </source>
</evidence>
<evidence type="ECO:0000256" key="2">
    <source>
        <dbReference type="ARBA" id="ARBA00000909"/>
    </source>
</evidence>
<comment type="function">
    <text evidence="18">Catalyzes the epimerization of the S- and R-forms of NAD(P)HX, a damaged form of NAD(P)H that is a result of enzymatic or heat-dependent hydration. This is a prerequisite for the S-specific NAD(P)H-hydrate dehydratase to allow the repair of both epimers of NAD(P)HX.</text>
</comment>
<dbReference type="PROSITE" id="PS51385">
    <property type="entry name" value="YJEF_N"/>
    <property type="match status" value="1"/>
</dbReference>
<feature type="binding site" evidence="17">
    <location>
        <position position="437"/>
    </location>
    <ligand>
        <name>(6S)-NADPHX</name>
        <dbReference type="ChEBI" id="CHEBI:64076"/>
    </ligand>
</feature>
<dbReference type="InterPro" id="IPR000631">
    <property type="entry name" value="CARKD"/>
</dbReference>
<dbReference type="GO" id="GO:0046872">
    <property type="term" value="F:metal ion binding"/>
    <property type="evidence" value="ECO:0007669"/>
    <property type="project" value="UniProtKB-UniRule"/>
</dbReference>
<feature type="binding site" evidence="17">
    <location>
        <begin position="408"/>
        <end position="412"/>
    </location>
    <ligand>
        <name>AMP</name>
        <dbReference type="ChEBI" id="CHEBI:456215"/>
    </ligand>
</feature>
<dbReference type="PIRSF" id="PIRSF017184">
    <property type="entry name" value="Nnr"/>
    <property type="match status" value="1"/>
</dbReference>
<feature type="binding site" evidence="18">
    <location>
        <position position="64"/>
    </location>
    <ligand>
        <name>K(+)</name>
        <dbReference type="ChEBI" id="CHEBI:29103"/>
    </ligand>
</feature>
<evidence type="ECO:0000256" key="18">
    <source>
        <dbReference type="HAMAP-Rule" id="MF_01966"/>
    </source>
</evidence>
<evidence type="ECO:0000313" key="23">
    <source>
        <dbReference type="Proteomes" id="UP000071641"/>
    </source>
</evidence>
<dbReference type="InterPro" id="IPR036652">
    <property type="entry name" value="YjeF_N_dom_sf"/>
</dbReference>
<sequence>MSASLPHSLYRSDQVRDGERKIAADLGVEMYNLMELAGLSVFDTMKERWPDAESILVCCGSGNNSGDGYVIARLALEAKMSVTLVSVADPSTVVGDALKAQQKFVAAGGLILQGILPSDNYDVVVDALFGTGLSRDLSGAYLLAVNTINALDCPKIAVDLPSGLDADTGHVWGEAVIADCTVSFVGLKQGLFTGKARDHCGDILYDGLGIGEEFAAHIPASSTLLTLSLAAELEPKRKGCVHKGHAGRVMCVGGQKGMGGAIVLSGQATLRSGAGLVAVLSDESHVPALLARQPELMTRWWHESETIETLRGVLAWADVIAIGPGLGRSAWAEKLFDTAIASGRPMVVDADALNLLADAPKHNDHWVLTPHPGEAANLLRTSVIEIERDRFSAVKELHKRYGGVVVLKGAGTIVYDGCTLSIIDAGNPGMASGGMGDVLTGVIAGCMAQMLSPSASANFGTYLHSYAADIAAQEGERGLVASDLLPFLGKNIKQMQR</sequence>
<dbReference type="SUPFAM" id="SSF53613">
    <property type="entry name" value="Ribokinase-like"/>
    <property type="match status" value="1"/>
</dbReference>
<comment type="catalytic activity">
    <reaction evidence="1 18 19">
        <text>(6R)-NADHX = (6S)-NADHX</text>
        <dbReference type="Rhea" id="RHEA:32215"/>
        <dbReference type="ChEBI" id="CHEBI:64074"/>
        <dbReference type="ChEBI" id="CHEBI:64075"/>
        <dbReference type="EC" id="5.1.99.6"/>
    </reaction>
</comment>
<comment type="catalytic activity">
    <reaction evidence="15 17 19">
        <text>(6S)-NADHX + ADP = AMP + phosphate + NADH + H(+)</text>
        <dbReference type="Rhea" id="RHEA:32223"/>
        <dbReference type="ChEBI" id="CHEBI:15378"/>
        <dbReference type="ChEBI" id="CHEBI:43474"/>
        <dbReference type="ChEBI" id="CHEBI:57945"/>
        <dbReference type="ChEBI" id="CHEBI:64074"/>
        <dbReference type="ChEBI" id="CHEBI:456215"/>
        <dbReference type="ChEBI" id="CHEBI:456216"/>
        <dbReference type="EC" id="4.2.1.136"/>
    </reaction>
</comment>
<dbReference type="Pfam" id="PF01256">
    <property type="entry name" value="Carb_kinase"/>
    <property type="match status" value="1"/>
</dbReference>
<keyword evidence="10 17" id="KW-0520">NAD</keyword>
<dbReference type="EC" id="4.2.1.136" evidence="19"/>
<name>A0A128FBM7_9GAMM</name>
<feature type="binding site" evidence="18">
    <location>
        <position position="159"/>
    </location>
    <ligand>
        <name>(6S)-NADPHX</name>
        <dbReference type="ChEBI" id="CHEBI:64076"/>
    </ligand>
</feature>
<keyword evidence="7 17" id="KW-0067">ATP-binding</keyword>
<dbReference type="PANTHER" id="PTHR12592:SF0">
    <property type="entry name" value="ATP-DEPENDENT (S)-NAD(P)H-HYDRATE DEHYDRATASE"/>
    <property type="match status" value="1"/>
</dbReference>
<keyword evidence="6 17" id="KW-0547">Nucleotide-binding</keyword>
<comment type="caution">
    <text evidence="18">Lacks conserved residue(s) required for the propagation of feature annotation.</text>
</comment>
<comment type="similarity">
    <text evidence="4 19">In the C-terminal section; belongs to the NnrD/CARKD family.</text>
</comment>
<comment type="similarity">
    <text evidence="3 19">In the N-terminal section; belongs to the NnrE/AIBP family.</text>
</comment>
<dbReference type="SUPFAM" id="SSF64153">
    <property type="entry name" value="YjeF N-terminal domain-like"/>
    <property type="match status" value="1"/>
</dbReference>
<evidence type="ECO:0000256" key="6">
    <source>
        <dbReference type="ARBA" id="ARBA00022741"/>
    </source>
</evidence>
<keyword evidence="13" id="KW-0511">Multifunctional enzyme</keyword>
<keyword evidence="11 18" id="KW-0413">Isomerase</keyword>
<evidence type="ECO:0000313" key="22">
    <source>
        <dbReference type="EMBL" id="CZF84213.1"/>
    </source>
</evidence>
<evidence type="ECO:0000256" key="10">
    <source>
        <dbReference type="ARBA" id="ARBA00023027"/>
    </source>
</evidence>
<dbReference type="Gene3D" id="3.40.1190.20">
    <property type="match status" value="1"/>
</dbReference>
<dbReference type="GO" id="GO:0005524">
    <property type="term" value="F:ATP binding"/>
    <property type="evidence" value="ECO:0007669"/>
    <property type="project" value="UniProtKB-UniRule"/>
</dbReference>
<dbReference type="NCBIfam" id="TIGR00196">
    <property type="entry name" value="yjeF_cterm"/>
    <property type="match status" value="1"/>
</dbReference>
<comment type="function">
    <text evidence="14 19">Bifunctional enzyme that catalyzes the epimerization of the S- and R-forms of NAD(P)HX and the dehydration of the S-form of NAD(P)HX at the expense of ADP, which is converted to AMP. This allows the repair of both epimers of NAD(P)HX, a damaged form of NAD(P)H that is a result of enzymatic or heat-dependent hydration.</text>
</comment>
<dbReference type="Proteomes" id="UP000071641">
    <property type="component" value="Unassembled WGS sequence"/>
</dbReference>
<keyword evidence="12 17" id="KW-0456">Lyase</keyword>
<evidence type="ECO:0000256" key="16">
    <source>
        <dbReference type="ARBA" id="ARBA00049209"/>
    </source>
</evidence>
<feature type="binding site" evidence="17">
    <location>
        <position position="261"/>
    </location>
    <ligand>
        <name>(6S)-NADPHX</name>
        <dbReference type="ChEBI" id="CHEBI:64076"/>
    </ligand>
</feature>
<evidence type="ECO:0000256" key="19">
    <source>
        <dbReference type="PIRNR" id="PIRNR017184"/>
    </source>
</evidence>
<dbReference type="Pfam" id="PF03853">
    <property type="entry name" value="YjeF_N"/>
    <property type="match status" value="1"/>
</dbReference>
<keyword evidence="5 18" id="KW-0479">Metal-binding</keyword>
<dbReference type="AlphaFoldDB" id="A0A128FBM7"/>
<gene>
    <name evidence="22" type="primary">nnr</name>
    <name evidence="17" type="synonym">nnrD</name>
    <name evidence="18" type="synonym">nnrE</name>
    <name evidence="22" type="ORF">GCE9029_04273</name>
</gene>
<dbReference type="EC" id="5.1.99.6" evidence="19"/>
<comment type="similarity">
    <text evidence="17">Belongs to the NnrD/CARKD family.</text>
</comment>
<feature type="binding site" evidence="17">
    <location>
        <position position="436"/>
    </location>
    <ligand>
        <name>AMP</name>
        <dbReference type="ChEBI" id="CHEBI:456215"/>
    </ligand>
</feature>
<evidence type="ECO:0000256" key="15">
    <source>
        <dbReference type="ARBA" id="ARBA00048238"/>
    </source>
</evidence>
<proteinExistence type="inferred from homology"/>
<dbReference type="EMBL" id="FIZX01000004">
    <property type="protein sequence ID" value="CZF84213.1"/>
    <property type="molecule type" value="Genomic_DNA"/>
</dbReference>
<keyword evidence="8 17" id="KW-0521">NADP</keyword>
<dbReference type="PANTHER" id="PTHR12592">
    <property type="entry name" value="ATP-DEPENDENT (S)-NAD(P)H-HYDRATE DEHYDRATASE FAMILY MEMBER"/>
    <property type="match status" value="1"/>
</dbReference>
<keyword evidence="23" id="KW-1185">Reference proteome</keyword>
<comment type="catalytic activity">
    <reaction evidence="2 18 19">
        <text>(6R)-NADPHX = (6S)-NADPHX</text>
        <dbReference type="Rhea" id="RHEA:32227"/>
        <dbReference type="ChEBI" id="CHEBI:64076"/>
        <dbReference type="ChEBI" id="CHEBI:64077"/>
        <dbReference type="EC" id="5.1.99.6"/>
    </reaction>
</comment>
<evidence type="ECO:0000256" key="17">
    <source>
        <dbReference type="HAMAP-Rule" id="MF_01965"/>
    </source>
</evidence>
<evidence type="ECO:0000259" key="21">
    <source>
        <dbReference type="PROSITE" id="PS51385"/>
    </source>
</evidence>
<evidence type="ECO:0000259" key="20">
    <source>
        <dbReference type="PROSITE" id="PS51383"/>
    </source>
</evidence>
<dbReference type="CDD" id="cd01171">
    <property type="entry name" value="YXKO-related"/>
    <property type="match status" value="1"/>
</dbReference>
<dbReference type="GO" id="GO:0046496">
    <property type="term" value="P:nicotinamide nucleotide metabolic process"/>
    <property type="evidence" value="ECO:0007669"/>
    <property type="project" value="UniProtKB-UniRule"/>
</dbReference>
<feature type="domain" description="YjeF N-terminal" evidence="21">
    <location>
        <begin position="15"/>
        <end position="216"/>
    </location>
</feature>
<dbReference type="GO" id="GO:0110051">
    <property type="term" value="P:metabolite repair"/>
    <property type="evidence" value="ECO:0007669"/>
    <property type="project" value="TreeGrafter"/>
</dbReference>
<dbReference type="RefSeq" id="WP_062666693.1">
    <property type="nucleotide sequence ID" value="NZ_FIZX01000004.1"/>
</dbReference>
<evidence type="ECO:0000256" key="8">
    <source>
        <dbReference type="ARBA" id="ARBA00022857"/>
    </source>
</evidence>
<dbReference type="GO" id="GO:0052856">
    <property type="term" value="F:NAD(P)HX epimerase activity"/>
    <property type="evidence" value="ECO:0007669"/>
    <property type="project" value="UniProtKB-UniRule"/>
</dbReference>
<evidence type="ECO:0000256" key="1">
    <source>
        <dbReference type="ARBA" id="ARBA00000013"/>
    </source>
</evidence>
<feature type="binding site" evidence="18">
    <location>
        <position position="126"/>
    </location>
    <ligand>
        <name>K(+)</name>
        <dbReference type="ChEBI" id="CHEBI:29103"/>
    </ligand>
</feature>
<evidence type="ECO:0000256" key="13">
    <source>
        <dbReference type="ARBA" id="ARBA00023268"/>
    </source>
</evidence>
<feature type="binding site" evidence="17">
    <location>
        <position position="325"/>
    </location>
    <ligand>
        <name>(6S)-NADPHX</name>
        <dbReference type="ChEBI" id="CHEBI:64076"/>
    </ligand>
</feature>
<evidence type="ECO:0000256" key="11">
    <source>
        <dbReference type="ARBA" id="ARBA00023235"/>
    </source>
</evidence>
<dbReference type="InterPro" id="IPR004443">
    <property type="entry name" value="YjeF_N_dom"/>
</dbReference>